<gene>
    <name evidence="2" type="ORF">GRI32_02795</name>
</gene>
<comment type="caution">
    <text evidence="2">The sequence shown here is derived from an EMBL/GenBank/DDBJ whole genome shotgun (WGS) entry which is preliminary data.</text>
</comment>
<evidence type="ECO:0000313" key="2">
    <source>
        <dbReference type="EMBL" id="MXO87660.1"/>
    </source>
</evidence>
<accession>A0A844ZKX2</accession>
<reference evidence="2 3" key="1">
    <citation type="submission" date="2019-12" db="EMBL/GenBank/DDBJ databases">
        <title>Genomic-based taxomic classification of the family Erythrobacteraceae.</title>
        <authorList>
            <person name="Xu L."/>
        </authorList>
    </citation>
    <scope>NUCLEOTIDE SEQUENCE [LARGE SCALE GENOMIC DNA]</scope>
    <source>
        <strain evidence="2 3">JCM 16339</strain>
    </source>
</reference>
<evidence type="ECO:0000256" key="1">
    <source>
        <dbReference type="SAM" id="SignalP"/>
    </source>
</evidence>
<protein>
    <submittedName>
        <fullName evidence="2">Uncharacterized protein</fullName>
    </submittedName>
</protein>
<evidence type="ECO:0000313" key="3">
    <source>
        <dbReference type="Proteomes" id="UP000435243"/>
    </source>
</evidence>
<name>A0A844ZKX2_9SPHN</name>
<feature type="signal peptide" evidence="1">
    <location>
        <begin position="1"/>
        <end position="21"/>
    </location>
</feature>
<organism evidence="2 3">
    <name type="scientific">Alteraurantiacibacter aestuarii</name>
    <dbReference type="NCBI Taxonomy" id="650004"/>
    <lineage>
        <taxon>Bacteria</taxon>
        <taxon>Pseudomonadati</taxon>
        <taxon>Pseudomonadota</taxon>
        <taxon>Alphaproteobacteria</taxon>
        <taxon>Sphingomonadales</taxon>
        <taxon>Erythrobacteraceae</taxon>
        <taxon>Alteraurantiacibacter</taxon>
    </lineage>
</organism>
<dbReference type="RefSeq" id="WP_160589627.1">
    <property type="nucleotide sequence ID" value="NZ_BAAAFP010000002.1"/>
</dbReference>
<dbReference type="AlphaFoldDB" id="A0A844ZKX2"/>
<keyword evidence="3" id="KW-1185">Reference proteome</keyword>
<dbReference type="OrthoDB" id="7428788at2"/>
<dbReference type="EMBL" id="WTYY01000002">
    <property type="protein sequence ID" value="MXO87660.1"/>
    <property type="molecule type" value="Genomic_DNA"/>
</dbReference>
<feature type="chain" id="PRO_5032307361" evidence="1">
    <location>
        <begin position="22"/>
        <end position="126"/>
    </location>
</feature>
<proteinExistence type="predicted"/>
<sequence>MMRKLAFAGAALAMLPGAAMAQDVALDPIEAKQCAVWASMFSTQFEDEETRQAFIYAVNYFVGYYEGTTGQGIGDLEDEESIAAVETRFADFSQICGAHMQGFGTRMSAWGEWLSQFGSETAQDAK</sequence>
<dbReference type="Proteomes" id="UP000435243">
    <property type="component" value="Unassembled WGS sequence"/>
</dbReference>
<keyword evidence="1" id="KW-0732">Signal</keyword>